<dbReference type="Proteomes" id="UP000480485">
    <property type="component" value="Unassembled WGS sequence"/>
</dbReference>
<organism evidence="1 2">
    <name type="scientific">Escherichia coli</name>
    <dbReference type="NCBI Taxonomy" id="562"/>
    <lineage>
        <taxon>Bacteria</taxon>
        <taxon>Pseudomonadati</taxon>
        <taxon>Pseudomonadota</taxon>
        <taxon>Gammaproteobacteria</taxon>
        <taxon>Enterobacterales</taxon>
        <taxon>Enterobacteriaceae</taxon>
        <taxon>Escherichia</taxon>
    </lineage>
</organism>
<name>A0A6L7CBV1_ECOLX</name>
<dbReference type="AlphaFoldDB" id="A0A6L7CBV1"/>
<dbReference type="PANTHER" id="PTHR35604">
    <property type="entry name" value="TRANSPOSASE INSH FOR INSERTION SEQUENCE ELEMENT IS5A-RELATED"/>
    <property type="match status" value="1"/>
</dbReference>
<protein>
    <submittedName>
        <fullName evidence="1">IS5/IS1182 family transposase</fullName>
    </submittedName>
</protein>
<feature type="non-terminal residue" evidence="1">
    <location>
        <position position="1"/>
    </location>
</feature>
<reference evidence="1 2" key="1">
    <citation type="submission" date="2019-12" db="EMBL/GenBank/DDBJ databases">
        <title>Enteriobacteria Tanzani isolates_8377-8380.</title>
        <authorList>
            <person name="Subbiah M."/>
            <person name="Call D."/>
        </authorList>
    </citation>
    <scope>NUCLEOTIDE SEQUENCE [LARGE SCALE GENOMIC DNA]</scope>
    <source>
        <strain evidence="1 2">8378wC7</strain>
    </source>
</reference>
<sequence length="49" mass="5968">PFRIIKRQFGFVKARYKGLLKNDNQLAMLFTLANLFRVDQMIHQWERSQ</sequence>
<dbReference type="EMBL" id="WTRN01000021">
    <property type="protein sequence ID" value="MWT84289.1"/>
    <property type="molecule type" value="Genomic_DNA"/>
</dbReference>
<proteinExistence type="predicted"/>
<evidence type="ECO:0000313" key="2">
    <source>
        <dbReference type="Proteomes" id="UP000480485"/>
    </source>
</evidence>
<comment type="caution">
    <text evidence="1">The sequence shown here is derived from an EMBL/GenBank/DDBJ whole genome shotgun (WGS) entry which is preliminary data.</text>
</comment>
<evidence type="ECO:0000313" key="1">
    <source>
        <dbReference type="EMBL" id="MWT84289.1"/>
    </source>
</evidence>
<accession>A0A6L7CBV1</accession>
<gene>
    <name evidence="1" type="ORF">GP954_03645</name>
</gene>
<dbReference type="PANTHER" id="PTHR35604:SF2">
    <property type="entry name" value="TRANSPOSASE INSH FOR INSERTION SEQUENCE ELEMENT IS5A-RELATED"/>
    <property type="match status" value="1"/>
</dbReference>